<reference evidence="6" key="2">
    <citation type="submission" date="2020-12" db="EMBL/GenBank/DDBJ databases">
        <authorList>
            <person name="Kanost M."/>
        </authorList>
    </citation>
    <scope>NUCLEOTIDE SEQUENCE</scope>
</reference>
<dbReference type="Proteomes" id="UP000791440">
    <property type="component" value="Unassembled WGS sequence"/>
</dbReference>
<dbReference type="PANTHER" id="PTHR10009:SF10">
    <property type="entry name" value="L-DOPACHROME TAUTOMERASE YELLOW-F-RELATED"/>
    <property type="match status" value="1"/>
</dbReference>
<dbReference type="AlphaFoldDB" id="A0A921ZVS4"/>
<evidence type="ECO:0000256" key="4">
    <source>
        <dbReference type="ARBA" id="ARBA00022729"/>
    </source>
</evidence>
<feature type="chain" id="PRO_5037448882" evidence="5">
    <location>
        <begin position="18"/>
        <end position="467"/>
    </location>
</feature>
<comment type="subcellular location">
    <subcellularLocation>
        <location evidence="1">Secreted</location>
    </subcellularLocation>
</comment>
<evidence type="ECO:0000256" key="1">
    <source>
        <dbReference type="ARBA" id="ARBA00004613"/>
    </source>
</evidence>
<dbReference type="PANTHER" id="PTHR10009">
    <property type="entry name" value="PROTEIN YELLOW-RELATED"/>
    <property type="match status" value="1"/>
</dbReference>
<keyword evidence="7" id="KW-1185">Reference proteome</keyword>
<dbReference type="Gene3D" id="2.120.10.30">
    <property type="entry name" value="TolB, C-terminal domain"/>
    <property type="match status" value="1"/>
</dbReference>
<evidence type="ECO:0000313" key="7">
    <source>
        <dbReference type="Proteomes" id="UP000791440"/>
    </source>
</evidence>
<organism evidence="6 7">
    <name type="scientific">Manduca sexta</name>
    <name type="common">Tobacco hawkmoth</name>
    <name type="synonym">Tobacco hornworm</name>
    <dbReference type="NCBI Taxonomy" id="7130"/>
    <lineage>
        <taxon>Eukaryota</taxon>
        <taxon>Metazoa</taxon>
        <taxon>Ecdysozoa</taxon>
        <taxon>Arthropoda</taxon>
        <taxon>Hexapoda</taxon>
        <taxon>Insecta</taxon>
        <taxon>Pterygota</taxon>
        <taxon>Neoptera</taxon>
        <taxon>Endopterygota</taxon>
        <taxon>Lepidoptera</taxon>
        <taxon>Glossata</taxon>
        <taxon>Ditrysia</taxon>
        <taxon>Bombycoidea</taxon>
        <taxon>Sphingidae</taxon>
        <taxon>Sphinginae</taxon>
        <taxon>Sphingini</taxon>
        <taxon>Manduca</taxon>
    </lineage>
</organism>
<dbReference type="EMBL" id="JH669102">
    <property type="protein sequence ID" value="KAG6464138.1"/>
    <property type="molecule type" value="Genomic_DNA"/>
</dbReference>
<sequence length="467" mass="53525">MTIKLLILLQLSVIVSSIQDDRKVGRLTEVFAWKQLTYDIDGVALTQDRVTNFEQNALLRRKRQSDLVYFKNEYMDERIWSDKYSRMDSRVIPRWNLYRPKPSQPNVGTNVNQSDAFFIQYNNVPMGVERVGDRVFITVPRRRYGIPSTLNYVELNQRERSPALKPYPDIRQARSLTSVYRTRADQCGRLWMVDTGLLEIPANPQQVQPPAIVIFDLNTDTQILRYQFKDEDIPAANTPTGLASITIDMQSDCASAYAYVPDLTTFGLIVYSLKDNDSWRLSHSYFHFNPIAGNLNIAGQNFQWNDGIFSITIKQTGRECNTAYFHPLISFHEFAVSTCVLNNKTAIQASNYWSLYSVVGERGDESQSTMHGHHAGSNVMFYAEIGRSAVTCWHTARLLKPSNIAILAKDNTRLSYPCDLHVTDDEVWVMANSLPRFSYSRLDTDEYNFFVYRASIKDLISGTICNN</sequence>
<reference evidence="6" key="1">
    <citation type="journal article" date="2016" name="Insect Biochem. Mol. Biol.">
        <title>Multifaceted biological insights from a draft genome sequence of the tobacco hornworm moth, Manduca sexta.</title>
        <authorList>
            <person name="Kanost M.R."/>
            <person name="Arrese E.L."/>
            <person name="Cao X."/>
            <person name="Chen Y.R."/>
            <person name="Chellapilla S."/>
            <person name="Goldsmith M.R."/>
            <person name="Grosse-Wilde E."/>
            <person name="Heckel D.G."/>
            <person name="Herndon N."/>
            <person name="Jiang H."/>
            <person name="Papanicolaou A."/>
            <person name="Qu J."/>
            <person name="Soulages J.L."/>
            <person name="Vogel H."/>
            <person name="Walters J."/>
            <person name="Waterhouse R.M."/>
            <person name="Ahn S.J."/>
            <person name="Almeida F.C."/>
            <person name="An C."/>
            <person name="Aqrawi P."/>
            <person name="Bretschneider A."/>
            <person name="Bryant W.B."/>
            <person name="Bucks S."/>
            <person name="Chao H."/>
            <person name="Chevignon G."/>
            <person name="Christen J.M."/>
            <person name="Clarke D.F."/>
            <person name="Dittmer N.T."/>
            <person name="Ferguson L.C.F."/>
            <person name="Garavelou S."/>
            <person name="Gordon K.H.J."/>
            <person name="Gunaratna R.T."/>
            <person name="Han Y."/>
            <person name="Hauser F."/>
            <person name="He Y."/>
            <person name="Heidel-Fischer H."/>
            <person name="Hirsh A."/>
            <person name="Hu Y."/>
            <person name="Jiang H."/>
            <person name="Kalra D."/>
            <person name="Klinner C."/>
            <person name="Konig C."/>
            <person name="Kovar C."/>
            <person name="Kroll A.R."/>
            <person name="Kuwar S.S."/>
            <person name="Lee S.L."/>
            <person name="Lehman R."/>
            <person name="Li K."/>
            <person name="Li Z."/>
            <person name="Liang H."/>
            <person name="Lovelace S."/>
            <person name="Lu Z."/>
            <person name="Mansfield J.H."/>
            <person name="McCulloch K.J."/>
            <person name="Mathew T."/>
            <person name="Morton B."/>
            <person name="Muzny D.M."/>
            <person name="Neunemann D."/>
            <person name="Ongeri F."/>
            <person name="Pauchet Y."/>
            <person name="Pu L.L."/>
            <person name="Pyrousis I."/>
            <person name="Rao X.J."/>
            <person name="Redding A."/>
            <person name="Roesel C."/>
            <person name="Sanchez-Gracia A."/>
            <person name="Schaack S."/>
            <person name="Shukla A."/>
            <person name="Tetreau G."/>
            <person name="Wang Y."/>
            <person name="Xiong G.H."/>
            <person name="Traut W."/>
            <person name="Walsh T.K."/>
            <person name="Worley K.C."/>
            <person name="Wu D."/>
            <person name="Wu W."/>
            <person name="Wu Y.Q."/>
            <person name="Zhang X."/>
            <person name="Zou Z."/>
            <person name="Zucker H."/>
            <person name="Briscoe A.D."/>
            <person name="Burmester T."/>
            <person name="Clem R.J."/>
            <person name="Feyereisen R."/>
            <person name="Grimmelikhuijzen C.J.P."/>
            <person name="Hamodrakas S.J."/>
            <person name="Hansson B.S."/>
            <person name="Huguet E."/>
            <person name="Jermiin L.S."/>
            <person name="Lan Q."/>
            <person name="Lehman H.K."/>
            <person name="Lorenzen M."/>
            <person name="Merzendorfer H."/>
            <person name="Michalopoulos I."/>
            <person name="Morton D.B."/>
            <person name="Muthukrishnan S."/>
            <person name="Oakeshott J.G."/>
            <person name="Palmer W."/>
            <person name="Park Y."/>
            <person name="Passarelli A.L."/>
            <person name="Rozas J."/>
            <person name="Schwartz L.M."/>
            <person name="Smith W."/>
            <person name="Southgate A."/>
            <person name="Vilcinskas A."/>
            <person name="Vogt R."/>
            <person name="Wang P."/>
            <person name="Werren J."/>
            <person name="Yu X.Q."/>
            <person name="Zhou J.J."/>
            <person name="Brown S.J."/>
            <person name="Scherer S.E."/>
            <person name="Richards S."/>
            <person name="Blissard G.W."/>
        </authorList>
    </citation>
    <scope>NUCLEOTIDE SEQUENCE</scope>
</reference>
<dbReference type="OrthoDB" id="7776143at2759"/>
<comment type="caution">
    <text evidence="6">The sequence shown here is derived from an EMBL/GenBank/DDBJ whole genome shotgun (WGS) entry which is preliminary data.</text>
</comment>
<evidence type="ECO:0000256" key="5">
    <source>
        <dbReference type="SAM" id="SignalP"/>
    </source>
</evidence>
<name>A0A921ZVS4_MANSE</name>
<feature type="signal peptide" evidence="5">
    <location>
        <begin position="1"/>
        <end position="17"/>
    </location>
</feature>
<evidence type="ECO:0000256" key="3">
    <source>
        <dbReference type="ARBA" id="ARBA00022525"/>
    </source>
</evidence>
<comment type="similarity">
    <text evidence="2">Belongs to the major royal jelly protein family.</text>
</comment>
<dbReference type="GO" id="GO:0005576">
    <property type="term" value="C:extracellular region"/>
    <property type="evidence" value="ECO:0007669"/>
    <property type="project" value="UniProtKB-SubCell"/>
</dbReference>
<keyword evidence="4 5" id="KW-0732">Signal</keyword>
<proteinExistence type="inferred from homology"/>
<dbReference type="InterPro" id="IPR011042">
    <property type="entry name" value="6-blade_b-propeller_TolB-like"/>
</dbReference>
<accession>A0A921ZVS4</accession>
<dbReference type="InterPro" id="IPR017996">
    <property type="entry name" value="MRJP/yellow-related"/>
</dbReference>
<evidence type="ECO:0000313" key="6">
    <source>
        <dbReference type="EMBL" id="KAG6464138.1"/>
    </source>
</evidence>
<evidence type="ECO:0000256" key="2">
    <source>
        <dbReference type="ARBA" id="ARBA00009127"/>
    </source>
</evidence>
<protein>
    <submittedName>
        <fullName evidence="6">Uncharacterized protein</fullName>
    </submittedName>
</protein>
<keyword evidence="3" id="KW-0964">Secreted</keyword>
<gene>
    <name evidence="6" type="ORF">O3G_MSEX014307</name>
</gene>
<dbReference type="Pfam" id="PF03022">
    <property type="entry name" value="MRJP"/>
    <property type="match status" value="1"/>
</dbReference>